<dbReference type="SUPFAM" id="SSF53335">
    <property type="entry name" value="S-adenosyl-L-methionine-dependent methyltransferases"/>
    <property type="match status" value="1"/>
</dbReference>
<feature type="domain" description="Methyltransferase" evidence="1">
    <location>
        <begin position="47"/>
        <end position="142"/>
    </location>
</feature>
<sequence length="263" mass="30732">MTTKDHNYYTYSRPEIVQYYAQLNQLQPAEKAIFQQLQSELSGMKMLDIGVGGGRTTAHFAPRVASYLGIDYAPEMIAACQSRFPNSQENLSFLLCDARQMECFAENSFDFILFSFNGIDYISHLERLQVLEQVSRVGKSGGYFCFSSHNLQGIEQGLQGKIQWSWNPITTYANWVMWGLFRLFNLSVQFARIADSPYLVLRDESHNFRLQTYYIRPQAQLKQLEPYFKDIQIYGWNEEEKIRDESDLLANGAFWLYYLCRIR</sequence>
<proteinExistence type="predicted"/>
<comment type="caution">
    <text evidence="2">The sequence shown here is derived from an EMBL/GenBank/DDBJ whole genome shotgun (WGS) entry which is preliminary data.</text>
</comment>
<keyword evidence="3" id="KW-1185">Reference proteome</keyword>
<name>A0ABT3L8F0_9CYAN</name>
<dbReference type="CDD" id="cd02440">
    <property type="entry name" value="AdoMet_MTases"/>
    <property type="match status" value="1"/>
</dbReference>
<dbReference type="EMBL" id="JAIHOM010000089">
    <property type="protein sequence ID" value="MCW6037785.1"/>
    <property type="molecule type" value="Genomic_DNA"/>
</dbReference>
<keyword evidence="2" id="KW-0808">Transferase</keyword>
<dbReference type="Pfam" id="PF13649">
    <property type="entry name" value="Methyltransf_25"/>
    <property type="match status" value="1"/>
</dbReference>
<dbReference type="Proteomes" id="UP001526426">
    <property type="component" value="Unassembled WGS sequence"/>
</dbReference>
<evidence type="ECO:0000259" key="1">
    <source>
        <dbReference type="Pfam" id="PF13649"/>
    </source>
</evidence>
<dbReference type="GO" id="GO:0008168">
    <property type="term" value="F:methyltransferase activity"/>
    <property type="evidence" value="ECO:0007669"/>
    <property type="project" value="UniProtKB-KW"/>
</dbReference>
<reference evidence="2 3" key="1">
    <citation type="submission" date="2021-08" db="EMBL/GenBank/DDBJ databases">
        <title>Draft genome sequence of Spirulina subsalsa with high tolerance to salinity and hype-accumulation of phycocyanin.</title>
        <authorList>
            <person name="Pei H."/>
            <person name="Jiang L."/>
        </authorList>
    </citation>
    <scope>NUCLEOTIDE SEQUENCE [LARGE SCALE GENOMIC DNA]</scope>
    <source>
        <strain evidence="2 3">FACHB-351</strain>
    </source>
</reference>
<keyword evidence="2" id="KW-0489">Methyltransferase</keyword>
<organism evidence="2 3">
    <name type="scientific">Spirulina subsalsa FACHB-351</name>
    <dbReference type="NCBI Taxonomy" id="234711"/>
    <lineage>
        <taxon>Bacteria</taxon>
        <taxon>Bacillati</taxon>
        <taxon>Cyanobacteriota</taxon>
        <taxon>Cyanophyceae</taxon>
        <taxon>Spirulinales</taxon>
        <taxon>Spirulinaceae</taxon>
        <taxon>Spirulina</taxon>
    </lineage>
</organism>
<evidence type="ECO:0000313" key="3">
    <source>
        <dbReference type="Proteomes" id="UP001526426"/>
    </source>
</evidence>
<dbReference type="GO" id="GO:0032259">
    <property type="term" value="P:methylation"/>
    <property type="evidence" value="ECO:0007669"/>
    <property type="project" value="UniProtKB-KW"/>
</dbReference>
<gene>
    <name evidence="2" type="ORF">K4A83_16120</name>
</gene>
<protein>
    <submittedName>
        <fullName evidence="2">Class I SAM-dependent methyltransferase</fullName>
    </submittedName>
</protein>
<evidence type="ECO:0000313" key="2">
    <source>
        <dbReference type="EMBL" id="MCW6037785.1"/>
    </source>
</evidence>
<dbReference type="InterPro" id="IPR041698">
    <property type="entry name" value="Methyltransf_25"/>
</dbReference>
<dbReference type="PANTHER" id="PTHR42912:SF93">
    <property type="entry name" value="N6-ADENOSINE-METHYLTRANSFERASE TMT1A"/>
    <property type="match status" value="1"/>
</dbReference>
<dbReference type="InterPro" id="IPR029063">
    <property type="entry name" value="SAM-dependent_MTases_sf"/>
</dbReference>
<accession>A0ABT3L8F0</accession>
<dbReference type="RefSeq" id="WP_265265657.1">
    <property type="nucleotide sequence ID" value="NZ_JAIHOM010000089.1"/>
</dbReference>
<dbReference type="Gene3D" id="3.40.50.150">
    <property type="entry name" value="Vaccinia Virus protein VP39"/>
    <property type="match status" value="1"/>
</dbReference>
<dbReference type="PANTHER" id="PTHR42912">
    <property type="entry name" value="METHYLTRANSFERASE"/>
    <property type="match status" value="1"/>
</dbReference>
<dbReference type="InterPro" id="IPR050508">
    <property type="entry name" value="Methyltransf_Superfamily"/>
</dbReference>